<dbReference type="RefSeq" id="WP_087617886.1">
    <property type="nucleotide sequence ID" value="NZ_JAFBEY010000007.1"/>
</dbReference>
<name>A0ABX3ZFS8_9BACL</name>
<keyword evidence="4 5" id="KW-0472">Membrane</keyword>
<protein>
    <submittedName>
        <fullName evidence="6">Isoprenylcysteine carboxyl methyltransferase</fullName>
    </submittedName>
</protein>
<dbReference type="PANTHER" id="PTHR43847">
    <property type="entry name" value="BLL3993 PROTEIN"/>
    <property type="match status" value="1"/>
</dbReference>
<reference evidence="6 7" key="1">
    <citation type="journal article" date="2017" name="Int. J. Syst. Evol. Microbiol.">
        <title>Solibacillus kalamii sp. nov., isolated from a high-efficiency particulate arrestance filter system used in the International Space Station.</title>
        <authorList>
            <person name="Checinska Sielaff A."/>
            <person name="Kumar R.M."/>
            <person name="Pal D."/>
            <person name="Mayilraj S."/>
            <person name="Venkateswaran K."/>
        </authorList>
    </citation>
    <scope>NUCLEOTIDE SEQUENCE [LARGE SCALE GENOMIC DNA]</scope>
    <source>
        <strain evidence="6 7">ISSFR-015</strain>
    </source>
</reference>
<feature type="transmembrane region" description="Helical" evidence="5">
    <location>
        <begin position="70"/>
        <end position="94"/>
    </location>
</feature>
<evidence type="ECO:0000256" key="2">
    <source>
        <dbReference type="ARBA" id="ARBA00022692"/>
    </source>
</evidence>
<proteinExistence type="predicted"/>
<dbReference type="Pfam" id="PF04140">
    <property type="entry name" value="ICMT"/>
    <property type="match status" value="1"/>
</dbReference>
<evidence type="ECO:0000256" key="4">
    <source>
        <dbReference type="ARBA" id="ARBA00023136"/>
    </source>
</evidence>
<feature type="transmembrane region" description="Helical" evidence="5">
    <location>
        <begin position="120"/>
        <end position="153"/>
    </location>
</feature>
<evidence type="ECO:0000313" key="7">
    <source>
        <dbReference type="Proteomes" id="UP000196594"/>
    </source>
</evidence>
<dbReference type="PANTHER" id="PTHR43847:SF1">
    <property type="entry name" value="BLL3993 PROTEIN"/>
    <property type="match status" value="1"/>
</dbReference>
<keyword evidence="3 5" id="KW-1133">Transmembrane helix</keyword>
<keyword evidence="6" id="KW-0489">Methyltransferase</keyword>
<dbReference type="InterPro" id="IPR007269">
    <property type="entry name" value="ICMT_MeTrfase"/>
</dbReference>
<comment type="caution">
    <text evidence="6">The sequence shown here is derived from an EMBL/GenBank/DDBJ whole genome shotgun (WGS) entry which is preliminary data.</text>
</comment>
<comment type="subcellular location">
    <subcellularLocation>
        <location evidence="1">Membrane</location>
        <topology evidence="1">Multi-pass membrane protein</topology>
    </subcellularLocation>
</comment>
<gene>
    <name evidence="6" type="ORF">CBM15_13305</name>
</gene>
<evidence type="ECO:0000256" key="5">
    <source>
        <dbReference type="SAM" id="Phobius"/>
    </source>
</evidence>
<dbReference type="Gene3D" id="1.20.120.1630">
    <property type="match status" value="1"/>
</dbReference>
<keyword evidence="6" id="KW-0808">Transferase</keyword>
<evidence type="ECO:0000313" key="6">
    <source>
        <dbReference type="EMBL" id="OUZ38378.1"/>
    </source>
</evidence>
<accession>A0ABX3ZFS8</accession>
<dbReference type="GO" id="GO:0032259">
    <property type="term" value="P:methylation"/>
    <property type="evidence" value="ECO:0007669"/>
    <property type="project" value="UniProtKB-KW"/>
</dbReference>
<dbReference type="Proteomes" id="UP000196594">
    <property type="component" value="Unassembled WGS sequence"/>
</dbReference>
<dbReference type="GO" id="GO:0008168">
    <property type="term" value="F:methyltransferase activity"/>
    <property type="evidence" value="ECO:0007669"/>
    <property type="project" value="UniProtKB-KW"/>
</dbReference>
<keyword evidence="7" id="KW-1185">Reference proteome</keyword>
<dbReference type="EMBL" id="NHNT01000009">
    <property type="protein sequence ID" value="OUZ38378.1"/>
    <property type="molecule type" value="Genomic_DNA"/>
</dbReference>
<evidence type="ECO:0000256" key="1">
    <source>
        <dbReference type="ARBA" id="ARBA00004141"/>
    </source>
</evidence>
<keyword evidence="2 5" id="KW-0812">Transmembrane</keyword>
<sequence>MVFYIVLAFVIIQRLVELVIAKRNEKLMLARGAYEVGASHYPFMIVLHTGFFVSLLIEVVFFSGQFTPHYIWLILFLLLQMLRVWCLVSLGSFWNTKIIILQGANVVAKGPYSFIRHPNYLVVCLEIAVLPLMFQAYFTAICFTILNFIILSIRIPLEEKALKEGTNYTAYLERNNVKQP</sequence>
<evidence type="ECO:0000256" key="3">
    <source>
        <dbReference type="ARBA" id="ARBA00022989"/>
    </source>
</evidence>
<feature type="transmembrane region" description="Helical" evidence="5">
    <location>
        <begin position="45"/>
        <end position="63"/>
    </location>
</feature>
<organism evidence="6 7">
    <name type="scientific">Solibacillus kalamii</name>
    <dbReference type="NCBI Taxonomy" id="1748298"/>
    <lineage>
        <taxon>Bacteria</taxon>
        <taxon>Bacillati</taxon>
        <taxon>Bacillota</taxon>
        <taxon>Bacilli</taxon>
        <taxon>Bacillales</taxon>
        <taxon>Caryophanaceae</taxon>
        <taxon>Solibacillus</taxon>
    </lineage>
</organism>
<dbReference type="InterPro" id="IPR052527">
    <property type="entry name" value="Metal_cation-efflux_comp"/>
</dbReference>